<evidence type="ECO:0000256" key="4">
    <source>
        <dbReference type="SAM" id="MobiDB-lite"/>
    </source>
</evidence>
<protein>
    <recommendedName>
        <fullName evidence="9">Ras GTPase-activating-like protein IQGAP1</fullName>
    </recommendedName>
</protein>
<dbReference type="EMBL" id="JBJJXI010000096">
    <property type="protein sequence ID" value="KAL3393680.1"/>
    <property type="molecule type" value="Genomic_DNA"/>
</dbReference>
<feature type="region of interest" description="Disordered" evidence="4">
    <location>
        <begin position="1"/>
        <end position="32"/>
    </location>
</feature>
<dbReference type="SUPFAM" id="SSF48350">
    <property type="entry name" value="GTPase activation domain, GAP"/>
    <property type="match status" value="1"/>
</dbReference>
<keyword evidence="1" id="KW-0597">Phosphoprotein</keyword>
<dbReference type="PANTHER" id="PTHR14149:SF14">
    <property type="entry name" value="CALPONIN-HOMOLOGY (CH) DOMAIN-CONTAINING PROTEIN"/>
    <property type="match status" value="1"/>
</dbReference>
<comment type="caution">
    <text evidence="7">The sequence shown here is derived from an EMBL/GenBank/DDBJ whole genome shotgun (WGS) entry which is preliminary data.</text>
</comment>
<proteinExistence type="predicted"/>
<dbReference type="InterPro" id="IPR000593">
    <property type="entry name" value="RasGAP_C"/>
</dbReference>
<keyword evidence="3" id="KW-0112">Calmodulin-binding</keyword>
<keyword evidence="2" id="KW-0677">Repeat</keyword>
<dbReference type="SUPFAM" id="SSF143885">
    <property type="entry name" value="RGC domain-like"/>
    <property type="match status" value="1"/>
</dbReference>
<dbReference type="Gene3D" id="1.20.5.190">
    <property type="match status" value="1"/>
</dbReference>
<dbReference type="InterPro" id="IPR001936">
    <property type="entry name" value="RasGAP_dom"/>
</dbReference>
<evidence type="ECO:0000256" key="2">
    <source>
        <dbReference type="ARBA" id="ARBA00022737"/>
    </source>
</evidence>
<dbReference type="Pfam" id="PF00612">
    <property type="entry name" value="IQ"/>
    <property type="match status" value="2"/>
</dbReference>
<evidence type="ECO:0000313" key="8">
    <source>
        <dbReference type="Proteomes" id="UP001627154"/>
    </source>
</evidence>
<dbReference type="InterPro" id="IPR027417">
    <property type="entry name" value="P-loop_NTPase"/>
</dbReference>
<dbReference type="Pfam" id="PF00307">
    <property type="entry name" value="CH"/>
    <property type="match status" value="1"/>
</dbReference>
<dbReference type="Pfam" id="PF00616">
    <property type="entry name" value="RasGAP"/>
    <property type="match status" value="1"/>
</dbReference>
<dbReference type="FunFam" id="1.10.506.10:FF:000004">
    <property type="entry name" value="IQ motif containing GTPase activating protein 1"/>
    <property type="match status" value="1"/>
</dbReference>
<dbReference type="PROSITE" id="PS50018">
    <property type="entry name" value="RAS_GTPASE_ACTIV_2"/>
    <property type="match status" value="1"/>
</dbReference>
<organism evidence="7 8">
    <name type="scientific">Trichogramma kaykai</name>
    <dbReference type="NCBI Taxonomy" id="54128"/>
    <lineage>
        <taxon>Eukaryota</taxon>
        <taxon>Metazoa</taxon>
        <taxon>Ecdysozoa</taxon>
        <taxon>Arthropoda</taxon>
        <taxon>Hexapoda</taxon>
        <taxon>Insecta</taxon>
        <taxon>Pterygota</taxon>
        <taxon>Neoptera</taxon>
        <taxon>Endopterygota</taxon>
        <taxon>Hymenoptera</taxon>
        <taxon>Apocrita</taxon>
        <taxon>Proctotrupomorpha</taxon>
        <taxon>Chalcidoidea</taxon>
        <taxon>Trichogrammatidae</taxon>
        <taxon>Trichogramma</taxon>
    </lineage>
</organism>
<dbReference type="Gene3D" id="1.10.506.10">
    <property type="entry name" value="GTPase Activation - p120gap, domain 1"/>
    <property type="match status" value="1"/>
</dbReference>
<accession>A0ABD2WLC4</accession>
<dbReference type="Proteomes" id="UP001627154">
    <property type="component" value="Unassembled WGS sequence"/>
</dbReference>
<dbReference type="InterPro" id="IPR000048">
    <property type="entry name" value="IQ_motif_EF-hand-BS"/>
</dbReference>
<evidence type="ECO:0000313" key="7">
    <source>
        <dbReference type="EMBL" id="KAL3393680.1"/>
    </source>
</evidence>
<gene>
    <name evidence="7" type="ORF">TKK_011944</name>
</gene>
<dbReference type="SUPFAM" id="SSF52540">
    <property type="entry name" value="P-loop containing nucleoside triphosphate hydrolases"/>
    <property type="match status" value="1"/>
</dbReference>
<dbReference type="Gene3D" id="1.10.418.10">
    <property type="entry name" value="Calponin-like domain"/>
    <property type="match status" value="1"/>
</dbReference>
<evidence type="ECO:0000256" key="1">
    <source>
        <dbReference type="ARBA" id="ARBA00022553"/>
    </source>
</evidence>
<feature type="domain" description="Calponin-homology (CH)" evidence="6">
    <location>
        <begin position="42"/>
        <end position="157"/>
    </location>
</feature>
<dbReference type="InterPro" id="IPR008936">
    <property type="entry name" value="Rho_GTPase_activation_prot"/>
</dbReference>
<dbReference type="SMART" id="SM00015">
    <property type="entry name" value="IQ"/>
    <property type="match status" value="2"/>
</dbReference>
<feature type="domain" description="Ras-GAP" evidence="5">
    <location>
        <begin position="1000"/>
        <end position="1219"/>
    </location>
</feature>
<dbReference type="GO" id="GO:0005516">
    <property type="term" value="F:calmodulin binding"/>
    <property type="evidence" value="ECO:0007669"/>
    <property type="project" value="UniProtKB-KW"/>
</dbReference>
<evidence type="ECO:0000259" key="5">
    <source>
        <dbReference type="PROSITE" id="PS50018"/>
    </source>
</evidence>
<dbReference type="SUPFAM" id="SSF47576">
    <property type="entry name" value="Calponin-homology domain, CH-domain"/>
    <property type="match status" value="1"/>
</dbReference>
<dbReference type="SMART" id="SM00033">
    <property type="entry name" value="CH"/>
    <property type="match status" value="1"/>
</dbReference>
<dbReference type="SMART" id="SM00323">
    <property type="entry name" value="RasGAP"/>
    <property type="match status" value="1"/>
</dbReference>
<reference evidence="7 8" key="1">
    <citation type="journal article" date="2024" name="bioRxiv">
        <title>A reference genome for Trichogramma kaykai: A tiny desert-dwelling parasitoid wasp with competing sex-ratio distorters.</title>
        <authorList>
            <person name="Culotta J."/>
            <person name="Lindsey A.R."/>
        </authorList>
    </citation>
    <scope>NUCLEOTIDE SEQUENCE [LARGE SCALE GENOMIC DNA]</scope>
    <source>
        <strain evidence="7 8">KSX58</strain>
    </source>
</reference>
<dbReference type="PANTHER" id="PTHR14149">
    <property type="entry name" value="RAS GTPASE-ACTIVATING PROTEIN WITH IQ MOTIF"/>
    <property type="match status" value="1"/>
</dbReference>
<dbReference type="InterPro" id="IPR036872">
    <property type="entry name" value="CH_dom_sf"/>
</dbReference>
<evidence type="ECO:0008006" key="9">
    <source>
        <dbReference type="Google" id="ProtNLM"/>
    </source>
</evidence>
<dbReference type="PROSITE" id="PS50021">
    <property type="entry name" value="CH"/>
    <property type="match status" value="1"/>
</dbReference>
<dbReference type="Pfam" id="PF03836">
    <property type="entry name" value="RasGAP_C"/>
    <property type="match status" value="1"/>
</dbReference>
<dbReference type="FunFam" id="1.10.418.10:FF:000013">
    <property type="entry name" value="IQ motif containing GTPase activating protein 1"/>
    <property type="match status" value="1"/>
</dbReference>
<name>A0ABD2WLC4_9HYME</name>
<dbReference type="PROSITE" id="PS50096">
    <property type="entry name" value="IQ"/>
    <property type="match status" value="2"/>
</dbReference>
<keyword evidence="8" id="KW-1185">Reference proteome</keyword>
<dbReference type="InterPro" id="IPR001715">
    <property type="entry name" value="CH_dom"/>
</dbReference>
<sequence length="1621" mass="187141">MKITEIQQVGPHEAHDTRMSNGRKTAQEMDETRQNDSAYMYLCNLEAAKKWMEACLREKLPPTTELEENLRNGVYLAKLGNFMAPEVLPFHKIYDPDQRRYLVAGLQFRHTDNIINFLKCLKSMQLPLLFQPETTDIYDKKNMPRLVYCIHALSTHLFKLGKAPLIQDLYGKVKFTNEQIDAMERELINKGIQMPAFQKIGGLLTNSNKGDTAALHQAVSDINKAIALKNQETLLNTLEKPNAQIQFLKPEYTELYLCSLYDAKISKEESAMNRSLNDSYVPDENDKILTHAEIQGHITFINIQSALQHLTEQMNQTNPEIIPILSDPSLQLKNVNSKNYKFYKSELKLLIASNEWEERITESCNYWQTKLQKSIDNANGKAQKMSLRKKAIDNLNCNLLSCNENDFYNTLMDPNLGIDHLVDDFAVPLYFEEMKIDRIETKANLTYEDIVACLNVLTAIGNVNKAVDMNNPNMVYDALRHPDTHIQNLEVEHKVKYTQALRAVREEKRLVENVCPLLTYIDIQDCIDSVNEQCLEDTKIITKLELLTQIVKRNQKDKMFSILEQIGKIINASFEKKNVMLYMILLKKNLVQKHADGSGLWLEDILEMIESAKMEHDHVESVASFMYDINEGLKRKDVLLVTENIEMFFKRIDKTNQVKAYEKLLELKKYKEEKYSCPIIEYMTPLNNIVYLNPITAGFEWEKPKNIGKPSTITLDDVREAVMNIRIADTKVHFDRSLINFQAHARGCLTRRKLLRKIKAIISIQIWWRKVLKTRTFTKTLHEDTTRDYSSGIGSKSSDSLSYYRSHEDDIIKIQALWRGRLARRNFHSLLRMDNPPYYVVRSFACKLEFSSKDYDKDLLLEQLKADVVQSIKHNQNLAKQLNDMDLKIGLLIQNRITLQDVVRHGKDLENLTLTKGFEKKDYHSNKYSFENEIYSTQKGLKSLTKEGRQMLEGYQHLFYELQTNPNYLSKLLILLPQNKSHKFIHNVILQLFNFGCNSREEYLLLKLLGNALREEIRSKYTKPSEVVTASPLVLKVAIDYARKLGQRALRDIIGPTIQKMIDNTNLIIESNPTDIFKSWRNTLEMESGKSADLPLRVTEHEALRFKVVRERLKRGIEVLREITDELLTCIIASRDSIPYGVCYMAKILNETLQEKFPHVAHKEIIKIVGNLIYFQFLNPAIVTPDAFDIIALPINKSLSNEQRRNLATVAKILHFAASKKGFAEEHLLRINPFIIDCHIKFKNFFMDCCDIEDLDEHFNMSEYSEETLIQKPVITISVQEMIDTHTLLVEHQDLIAPDPQDQMHELLDDIGGVPTVPKLLGKSQPKLDSNFLHLGKTEITLVLSKKYEEHRTDETSMKKMFITTKELLVSVLPYLPGDTLIEALEGGLTPIPKRSSQQNRLDLNTKSETLEQCKRQIRASLKKLELYGLVSRDNGYQAIVTAVAKDLANKSRYHILREKELKTLRNTKQRLDEKTKYYEEQVQFYSEYIKKCLENLSAGKKSLHDVKTGNKSGLRRLKSKSTLKFTATKLKEKGIIVKFDNLPDGHMKNVVFEISPAERNGVFAVCGKFMGVSMEKVEVDVQNLLELQYEGCHIITMFGEVQVNVNLLLHLINCKFYGKK</sequence>
<evidence type="ECO:0000256" key="3">
    <source>
        <dbReference type="ARBA" id="ARBA00022860"/>
    </source>
</evidence>
<evidence type="ECO:0000259" key="6">
    <source>
        <dbReference type="PROSITE" id="PS50021"/>
    </source>
</evidence>